<protein>
    <submittedName>
        <fullName evidence="2">Uncharacterized protein</fullName>
    </submittedName>
</protein>
<comment type="caution">
    <text evidence="2">The sequence shown here is derived from an EMBL/GenBank/DDBJ whole genome shotgun (WGS) entry which is preliminary data.</text>
</comment>
<dbReference type="EMBL" id="JAMZMK010000214">
    <property type="protein sequence ID" value="KAI7756949.1"/>
    <property type="molecule type" value="Genomic_DNA"/>
</dbReference>
<keyword evidence="3" id="KW-1185">Reference proteome</keyword>
<evidence type="ECO:0000313" key="3">
    <source>
        <dbReference type="Proteomes" id="UP001206925"/>
    </source>
</evidence>
<name>A0AAD5DCG6_AMBAR</name>
<feature type="region of interest" description="Disordered" evidence="1">
    <location>
        <begin position="1"/>
        <end position="125"/>
    </location>
</feature>
<reference evidence="2" key="1">
    <citation type="submission" date="2022-06" db="EMBL/GenBank/DDBJ databases">
        <title>Uncovering the hologenomic basis of an extraordinary plant invasion.</title>
        <authorList>
            <person name="Bieker V.C."/>
            <person name="Martin M.D."/>
            <person name="Gilbert T."/>
            <person name="Hodgins K."/>
            <person name="Battlay P."/>
            <person name="Petersen B."/>
            <person name="Wilson J."/>
        </authorList>
    </citation>
    <scope>NUCLEOTIDE SEQUENCE</scope>
    <source>
        <strain evidence="2">AA19_3_7</strain>
        <tissue evidence="2">Leaf</tissue>
    </source>
</reference>
<sequence length="334" mass="38112">MGMLGWNHQANDNGDSQMGKFVGNKCGDGYNLEGTMVKNKAIVRKSTEVATSKSKKGKEKAESSKGSKRPRKQLVDESSDEDDPTYEAMEEDNQEDEAENGEEEEVEGDAESESEWSDDGLPRWRKPKPLSKFPVELRAALFMKKINKSTQPLKDLFLCERLIDLKAFEPFGVIECFKRLGWMDFLKFKGGEFIYMDQILEWMSTLIKDEGKNPPATTRLIGKVGNKEVVLSFAVLRDLTKYDQGATVAGDYEYPKDEVIEAKKIQEEEWGGWIRNLFDVPPGTNLTKWKLKRKNLHAFPMLLLRFVTTAVMPRTSDLNNVRLFEVMILYALLT</sequence>
<proteinExistence type="predicted"/>
<organism evidence="2 3">
    <name type="scientific">Ambrosia artemisiifolia</name>
    <name type="common">Common ragweed</name>
    <dbReference type="NCBI Taxonomy" id="4212"/>
    <lineage>
        <taxon>Eukaryota</taxon>
        <taxon>Viridiplantae</taxon>
        <taxon>Streptophyta</taxon>
        <taxon>Embryophyta</taxon>
        <taxon>Tracheophyta</taxon>
        <taxon>Spermatophyta</taxon>
        <taxon>Magnoliopsida</taxon>
        <taxon>eudicotyledons</taxon>
        <taxon>Gunneridae</taxon>
        <taxon>Pentapetalae</taxon>
        <taxon>asterids</taxon>
        <taxon>campanulids</taxon>
        <taxon>Asterales</taxon>
        <taxon>Asteraceae</taxon>
        <taxon>Asteroideae</taxon>
        <taxon>Heliantheae alliance</taxon>
        <taxon>Heliantheae</taxon>
        <taxon>Ambrosia</taxon>
    </lineage>
</organism>
<feature type="compositionally biased region" description="Acidic residues" evidence="1">
    <location>
        <begin position="77"/>
        <end position="118"/>
    </location>
</feature>
<evidence type="ECO:0000256" key="1">
    <source>
        <dbReference type="SAM" id="MobiDB-lite"/>
    </source>
</evidence>
<evidence type="ECO:0000313" key="2">
    <source>
        <dbReference type="EMBL" id="KAI7756949.1"/>
    </source>
</evidence>
<accession>A0AAD5DCG6</accession>
<gene>
    <name evidence="2" type="ORF">M8C21_009993</name>
</gene>
<dbReference type="AlphaFoldDB" id="A0AAD5DCG6"/>
<dbReference type="Proteomes" id="UP001206925">
    <property type="component" value="Unassembled WGS sequence"/>
</dbReference>